<accession>A0AAV7I4C3</accession>
<dbReference type="AlphaFoldDB" id="A0AAV7I4C3"/>
<keyword evidence="2" id="KW-1185">Reference proteome</keyword>
<organism evidence="1 2">
    <name type="scientific">Cotesia glomerata</name>
    <name type="common">Lepidopteran parasitic wasp</name>
    <name type="synonym">Apanteles glomeratus</name>
    <dbReference type="NCBI Taxonomy" id="32391"/>
    <lineage>
        <taxon>Eukaryota</taxon>
        <taxon>Metazoa</taxon>
        <taxon>Ecdysozoa</taxon>
        <taxon>Arthropoda</taxon>
        <taxon>Hexapoda</taxon>
        <taxon>Insecta</taxon>
        <taxon>Pterygota</taxon>
        <taxon>Neoptera</taxon>
        <taxon>Endopterygota</taxon>
        <taxon>Hymenoptera</taxon>
        <taxon>Apocrita</taxon>
        <taxon>Ichneumonoidea</taxon>
        <taxon>Braconidae</taxon>
        <taxon>Microgastrinae</taxon>
        <taxon>Cotesia</taxon>
    </lineage>
</organism>
<evidence type="ECO:0000313" key="2">
    <source>
        <dbReference type="Proteomes" id="UP000826195"/>
    </source>
</evidence>
<protein>
    <submittedName>
        <fullName evidence="1">Uncharacterized protein</fullName>
    </submittedName>
</protein>
<name>A0AAV7I4C3_COTGL</name>
<sequence length="184" mass="21032">MSEKFFRIKKKPYNYVENRTLPSRVKVRRFLLVANVSQVTCRKWNKKNYIHELELLASGGQDEDEDVKDVRMRVVVAISVGKFCRGRVPRFRKYRTAKFPSALLLNGSLNFTTSPSYSLPTRPSLSHFSVSYPSASPTSSPLESHSGSHFAYSIIPLLYHPISFSSPPTAYPLFTPSEFLWPPR</sequence>
<reference evidence="1 2" key="1">
    <citation type="journal article" date="2021" name="J. Hered.">
        <title>A chromosome-level genome assembly of the parasitoid wasp, Cotesia glomerata (Hymenoptera: Braconidae).</title>
        <authorList>
            <person name="Pinto B.J."/>
            <person name="Weis J.J."/>
            <person name="Gamble T."/>
            <person name="Ode P.J."/>
            <person name="Paul R."/>
            <person name="Zaspel J.M."/>
        </authorList>
    </citation>
    <scope>NUCLEOTIDE SEQUENCE [LARGE SCALE GENOMIC DNA]</scope>
    <source>
        <strain evidence="1">CgM1</strain>
    </source>
</reference>
<gene>
    <name evidence="1" type="ORF">KQX54_019673</name>
</gene>
<proteinExistence type="predicted"/>
<comment type="caution">
    <text evidence="1">The sequence shown here is derived from an EMBL/GenBank/DDBJ whole genome shotgun (WGS) entry which is preliminary data.</text>
</comment>
<dbReference type="Proteomes" id="UP000826195">
    <property type="component" value="Unassembled WGS sequence"/>
</dbReference>
<dbReference type="EMBL" id="JAHXZJ010002609">
    <property type="protein sequence ID" value="KAH0540754.1"/>
    <property type="molecule type" value="Genomic_DNA"/>
</dbReference>
<evidence type="ECO:0000313" key="1">
    <source>
        <dbReference type="EMBL" id="KAH0540754.1"/>
    </source>
</evidence>